<dbReference type="InterPro" id="IPR052027">
    <property type="entry name" value="PspC"/>
</dbReference>
<sequence>MSKLYRSRRDKKVTGLCGGLAELLNVDATLLRLLVVIATFFSGGTVIFIYVIASLVIPKEPGFDQPPGGPFGAYGTGGFGQSYGHTQNYGHHFNHGQGGAYNGGNSYNAGYTAGAQAEDKKSHIDEVMKDIERKAMQREIEELKAKITDFEKKQKGDV</sequence>
<feature type="domain" description="Phage shock protein PspC N-terminal" evidence="7">
    <location>
        <begin position="3"/>
        <end position="60"/>
    </location>
</feature>
<keyword evidence="3 6" id="KW-0812">Transmembrane</keyword>
<evidence type="ECO:0000256" key="6">
    <source>
        <dbReference type="SAM" id="Phobius"/>
    </source>
</evidence>
<dbReference type="Pfam" id="PF04024">
    <property type="entry name" value="PspC"/>
    <property type="match status" value="1"/>
</dbReference>
<proteinExistence type="predicted"/>
<reference evidence="8 9" key="1">
    <citation type="submission" date="2014-12" db="EMBL/GenBank/DDBJ databases">
        <title>Draft genome sequence of Paenibacillus kamchatkensis strain B-2647.</title>
        <authorList>
            <person name="Karlyshev A.V."/>
            <person name="Kudryashova E.B."/>
        </authorList>
    </citation>
    <scope>NUCLEOTIDE SEQUENCE [LARGE SCALE GENOMIC DNA]</scope>
    <source>
        <strain evidence="8 9">VKM B-2647</strain>
    </source>
</reference>
<name>A0ABR5AMU7_9BACL</name>
<keyword evidence="4 6" id="KW-1133">Transmembrane helix</keyword>
<comment type="caution">
    <text evidence="8">The sequence shown here is derived from an EMBL/GenBank/DDBJ whole genome shotgun (WGS) entry which is preliminary data.</text>
</comment>
<organism evidence="8 9">
    <name type="scientific">Gordoniibacillus kamchatkensis</name>
    <dbReference type="NCBI Taxonomy" id="1590651"/>
    <lineage>
        <taxon>Bacteria</taxon>
        <taxon>Bacillati</taxon>
        <taxon>Bacillota</taxon>
        <taxon>Bacilli</taxon>
        <taxon>Bacillales</taxon>
        <taxon>Paenibacillaceae</taxon>
        <taxon>Gordoniibacillus</taxon>
    </lineage>
</organism>
<dbReference type="InterPro" id="IPR007168">
    <property type="entry name" value="Phageshock_PspC_N"/>
</dbReference>
<evidence type="ECO:0000256" key="3">
    <source>
        <dbReference type="ARBA" id="ARBA00022692"/>
    </source>
</evidence>
<protein>
    <recommendedName>
        <fullName evidence="7">Phage shock protein PspC N-terminal domain-containing protein</fullName>
    </recommendedName>
</protein>
<dbReference type="PANTHER" id="PTHR33885">
    <property type="entry name" value="PHAGE SHOCK PROTEIN C"/>
    <property type="match status" value="1"/>
</dbReference>
<gene>
    <name evidence="8" type="ORF">SD70_01200</name>
</gene>
<dbReference type="EMBL" id="JXAK01000002">
    <property type="protein sequence ID" value="KIL42203.1"/>
    <property type="molecule type" value="Genomic_DNA"/>
</dbReference>
<accession>A0ABR5AMU7</accession>
<evidence type="ECO:0000256" key="1">
    <source>
        <dbReference type="ARBA" id="ARBA00004162"/>
    </source>
</evidence>
<evidence type="ECO:0000256" key="4">
    <source>
        <dbReference type="ARBA" id="ARBA00022989"/>
    </source>
</evidence>
<evidence type="ECO:0000313" key="9">
    <source>
        <dbReference type="Proteomes" id="UP000031967"/>
    </source>
</evidence>
<feature type="transmembrane region" description="Helical" evidence="6">
    <location>
        <begin position="33"/>
        <end position="57"/>
    </location>
</feature>
<keyword evidence="2" id="KW-1003">Cell membrane</keyword>
<evidence type="ECO:0000259" key="7">
    <source>
        <dbReference type="Pfam" id="PF04024"/>
    </source>
</evidence>
<dbReference type="Proteomes" id="UP000031967">
    <property type="component" value="Unassembled WGS sequence"/>
</dbReference>
<keyword evidence="9" id="KW-1185">Reference proteome</keyword>
<evidence type="ECO:0000256" key="5">
    <source>
        <dbReference type="ARBA" id="ARBA00023136"/>
    </source>
</evidence>
<evidence type="ECO:0000256" key="2">
    <source>
        <dbReference type="ARBA" id="ARBA00022475"/>
    </source>
</evidence>
<keyword evidence="5 6" id="KW-0472">Membrane</keyword>
<comment type="subcellular location">
    <subcellularLocation>
        <location evidence="1">Cell membrane</location>
        <topology evidence="1">Single-pass membrane protein</topology>
    </subcellularLocation>
</comment>
<evidence type="ECO:0000313" key="8">
    <source>
        <dbReference type="EMBL" id="KIL42203.1"/>
    </source>
</evidence>
<dbReference type="PANTHER" id="PTHR33885:SF3">
    <property type="entry name" value="PHAGE SHOCK PROTEIN C"/>
    <property type="match status" value="1"/>
</dbReference>
<dbReference type="RefSeq" id="WP_041044901.1">
    <property type="nucleotide sequence ID" value="NZ_JXAK01000002.1"/>
</dbReference>